<dbReference type="SUPFAM" id="SSF47413">
    <property type="entry name" value="lambda repressor-like DNA-binding domains"/>
    <property type="match status" value="1"/>
</dbReference>
<protein>
    <submittedName>
        <fullName evidence="2 3">Transcriptional regulator</fullName>
    </submittedName>
</protein>
<evidence type="ECO:0000259" key="1">
    <source>
        <dbReference type="PROSITE" id="PS50943"/>
    </source>
</evidence>
<dbReference type="EMBL" id="CP015007">
    <property type="protein sequence ID" value="AMS44972.1"/>
    <property type="molecule type" value="Genomic_DNA"/>
</dbReference>
<dbReference type="InterPro" id="IPR001387">
    <property type="entry name" value="Cro/C1-type_HTH"/>
</dbReference>
<dbReference type="SMART" id="SM00530">
    <property type="entry name" value="HTH_XRE"/>
    <property type="match status" value="1"/>
</dbReference>
<keyword evidence="2" id="KW-0614">Plasmid</keyword>
<sequence>MARFSRPSKEEVRARRKALGEKAAAGRLRFPDDLKEIRMTFGKSQEEFAALIGLTRRQVAEMESGNANPTYETIMRVGRLFGYGLAFVPDRRDEADENVQGFRS</sequence>
<dbReference type="RefSeq" id="WP_067968744.1">
    <property type="nucleotide sequence ID" value="NZ_CP015007.1"/>
</dbReference>
<dbReference type="AlphaFoldDB" id="A0AAC9ATN3"/>
<organism evidence="2 4">
    <name type="scientific">Aminobacter aminovorans</name>
    <name type="common">Chelatobacter heintzii</name>
    <dbReference type="NCBI Taxonomy" id="83263"/>
    <lineage>
        <taxon>Bacteria</taxon>
        <taxon>Pseudomonadati</taxon>
        <taxon>Pseudomonadota</taxon>
        <taxon>Alphaproteobacteria</taxon>
        <taxon>Hyphomicrobiales</taxon>
        <taxon>Phyllobacteriaceae</taxon>
        <taxon>Aminobacter</taxon>
    </lineage>
</organism>
<dbReference type="GO" id="GO:0003677">
    <property type="term" value="F:DNA binding"/>
    <property type="evidence" value="ECO:0007669"/>
    <property type="project" value="InterPro"/>
</dbReference>
<dbReference type="Pfam" id="PF01381">
    <property type="entry name" value="HTH_3"/>
    <property type="match status" value="1"/>
</dbReference>
<dbReference type="CDD" id="cd00093">
    <property type="entry name" value="HTH_XRE"/>
    <property type="match status" value="1"/>
</dbReference>
<reference evidence="3 5" key="2">
    <citation type="submission" date="2020-08" db="EMBL/GenBank/DDBJ databases">
        <title>Genomic Encyclopedia of Type Strains, Phase IV (KMG-IV): sequencing the most valuable type-strain genomes for metagenomic binning, comparative biology and taxonomic classification.</title>
        <authorList>
            <person name="Goeker M."/>
        </authorList>
    </citation>
    <scope>NUCLEOTIDE SEQUENCE [LARGE SCALE GENOMIC DNA]</scope>
    <source>
        <strain evidence="3 5">DSM 10368</strain>
    </source>
</reference>
<dbReference type="Proteomes" id="UP000577697">
    <property type="component" value="Unassembled WGS sequence"/>
</dbReference>
<accession>A0AAC9ATN3</accession>
<evidence type="ECO:0000313" key="2">
    <source>
        <dbReference type="EMBL" id="AMS44972.1"/>
    </source>
</evidence>
<evidence type="ECO:0000313" key="3">
    <source>
        <dbReference type="EMBL" id="MBB3709776.1"/>
    </source>
</evidence>
<dbReference type="EMBL" id="JACICB010000035">
    <property type="protein sequence ID" value="MBB3709776.1"/>
    <property type="molecule type" value="Genomic_DNA"/>
</dbReference>
<dbReference type="KEGG" id="aak:AA2016_6069"/>
<keyword evidence="5" id="KW-1185">Reference proteome</keyword>
<feature type="domain" description="HTH cro/C1-type" evidence="1">
    <location>
        <begin position="34"/>
        <end position="88"/>
    </location>
</feature>
<dbReference type="InterPro" id="IPR010982">
    <property type="entry name" value="Lambda_DNA-bd_dom_sf"/>
</dbReference>
<dbReference type="Proteomes" id="UP000075755">
    <property type="component" value="Plasmid pAA02"/>
</dbReference>
<geneLocation type="plasmid" evidence="2 4">
    <name>pAA02</name>
</geneLocation>
<evidence type="ECO:0000313" key="4">
    <source>
        <dbReference type="Proteomes" id="UP000075755"/>
    </source>
</evidence>
<name>A0AAC9ATN3_AMIAI</name>
<dbReference type="PROSITE" id="PS50943">
    <property type="entry name" value="HTH_CROC1"/>
    <property type="match status" value="1"/>
</dbReference>
<evidence type="ECO:0000313" key="5">
    <source>
        <dbReference type="Proteomes" id="UP000577697"/>
    </source>
</evidence>
<dbReference type="Gene3D" id="1.10.260.40">
    <property type="entry name" value="lambda repressor-like DNA-binding domains"/>
    <property type="match status" value="1"/>
</dbReference>
<proteinExistence type="predicted"/>
<reference evidence="2 4" key="1">
    <citation type="submission" date="2016-03" db="EMBL/GenBank/DDBJ databases">
        <title>Complete genome of Aminobacter aminovorans KCTC 2477.</title>
        <authorList>
            <person name="Kim K.M."/>
        </authorList>
    </citation>
    <scope>NUCLEOTIDE SEQUENCE [LARGE SCALE GENOMIC DNA]</scope>
    <source>
        <strain evidence="2 4">KCTC 2477</strain>
        <plasmid evidence="2 4">pAA02</plasmid>
    </source>
</reference>
<gene>
    <name evidence="2" type="ORF">AA2016_6069</name>
    <name evidence="3" type="ORF">FHS67_006132</name>
</gene>